<dbReference type="InParanoid" id="A0A804NPC7"/>
<dbReference type="AlphaFoldDB" id="A0A804NPC7"/>
<evidence type="ECO:0000256" key="2">
    <source>
        <dbReference type="SAM" id="MobiDB-lite"/>
    </source>
</evidence>
<protein>
    <submittedName>
        <fullName evidence="3">Uncharacterized protein</fullName>
    </submittedName>
</protein>
<reference evidence="3" key="3">
    <citation type="submission" date="2021-05" db="UniProtKB">
        <authorList>
            <consortium name="EnsemblPlants"/>
        </authorList>
    </citation>
    <scope>IDENTIFICATION</scope>
    <source>
        <strain evidence="3">cv. B73</strain>
    </source>
</reference>
<feature type="region of interest" description="Disordered" evidence="2">
    <location>
        <begin position="54"/>
        <end position="113"/>
    </location>
</feature>
<accession>A0A804NPC7</accession>
<evidence type="ECO:0000256" key="1">
    <source>
        <dbReference type="ARBA" id="ARBA00008645"/>
    </source>
</evidence>
<reference evidence="4" key="1">
    <citation type="journal article" date="2009" name="Science">
        <title>The B73 maize genome: complexity, diversity, and dynamics.</title>
        <authorList>
            <person name="Schnable P.S."/>
            <person name="Ware D."/>
            <person name="Fulton R.S."/>
            <person name="Stein J.C."/>
            <person name="Wei F."/>
            <person name="Pasternak S."/>
            <person name="Liang C."/>
            <person name="Zhang J."/>
            <person name="Fulton L."/>
            <person name="Graves T.A."/>
            <person name="Minx P."/>
            <person name="Reily A.D."/>
            <person name="Courtney L."/>
            <person name="Kruchowski S.S."/>
            <person name="Tomlinson C."/>
            <person name="Strong C."/>
            <person name="Delehaunty K."/>
            <person name="Fronick C."/>
            <person name="Courtney B."/>
            <person name="Rock S.M."/>
            <person name="Belter E."/>
            <person name="Du F."/>
            <person name="Kim K."/>
            <person name="Abbott R.M."/>
            <person name="Cotton M."/>
            <person name="Levy A."/>
            <person name="Marchetto P."/>
            <person name="Ochoa K."/>
            <person name="Jackson S.M."/>
            <person name="Gillam B."/>
            <person name="Chen W."/>
            <person name="Yan L."/>
            <person name="Higginbotham J."/>
            <person name="Cardenas M."/>
            <person name="Waligorski J."/>
            <person name="Applebaum E."/>
            <person name="Phelps L."/>
            <person name="Falcone J."/>
            <person name="Kanchi K."/>
            <person name="Thane T."/>
            <person name="Scimone A."/>
            <person name="Thane N."/>
            <person name="Henke J."/>
            <person name="Wang T."/>
            <person name="Ruppert J."/>
            <person name="Shah N."/>
            <person name="Rotter K."/>
            <person name="Hodges J."/>
            <person name="Ingenthron E."/>
            <person name="Cordes M."/>
            <person name="Kohlberg S."/>
            <person name="Sgro J."/>
            <person name="Delgado B."/>
            <person name="Mead K."/>
            <person name="Chinwalla A."/>
            <person name="Leonard S."/>
            <person name="Crouse K."/>
            <person name="Collura K."/>
            <person name="Kudrna D."/>
            <person name="Currie J."/>
            <person name="He R."/>
            <person name="Angelova A."/>
            <person name="Rajasekar S."/>
            <person name="Mueller T."/>
            <person name="Lomeli R."/>
            <person name="Scara G."/>
            <person name="Ko A."/>
            <person name="Delaney K."/>
            <person name="Wissotski M."/>
            <person name="Lopez G."/>
            <person name="Campos D."/>
            <person name="Braidotti M."/>
            <person name="Ashley E."/>
            <person name="Golser W."/>
            <person name="Kim H."/>
            <person name="Lee S."/>
            <person name="Lin J."/>
            <person name="Dujmic Z."/>
            <person name="Kim W."/>
            <person name="Talag J."/>
            <person name="Zuccolo A."/>
            <person name="Fan C."/>
            <person name="Sebastian A."/>
            <person name="Kramer M."/>
            <person name="Spiegel L."/>
            <person name="Nascimento L."/>
            <person name="Zutavern T."/>
            <person name="Miller B."/>
            <person name="Ambroise C."/>
            <person name="Muller S."/>
            <person name="Spooner W."/>
            <person name="Narechania A."/>
            <person name="Ren L."/>
            <person name="Wei S."/>
            <person name="Kumari S."/>
            <person name="Faga B."/>
            <person name="Levy M.J."/>
            <person name="McMahan L."/>
            <person name="Van Buren P."/>
            <person name="Vaughn M.W."/>
            <person name="Ying K."/>
            <person name="Yeh C.-T."/>
            <person name="Emrich S.J."/>
            <person name="Jia Y."/>
            <person name="Kalyanaraman A."/>
            <person name="Hsia A.-P."/>
            <person name="Barbazuk W.B."/>
            <person name="Baucom R.S."/>
            <person name="Brutnell T.P."/>
            <person name="Carpita N.C."/>
            <person name="Chaparro C."/>
            <person name="Chia J.-M."/>
            <person name="Deragon J.-M."/>
            <person name="Estill J.C."/>
            <person name="Fu Y."/>
            <person name="Jeddeloh J.A."/>
            <person name="Han Y."/>
            <person name="Lee H."/>
            <person name="Li P."/>
            <person name="Lisch D.R."/>
            <person name="Liu S."/>
            <person name="Liu Z."/>
            <person name="Nagel D.H."/>
            <person name="McCann M.C."/>
            <person name="SanMiguel P."/>
            <person name="Myers A.M."/>
            <person name="Nettleton D."/>
            <person name="Nguyen J."/>
            <person name="Penning B.W."/>
            <person name="Ponnala L."/>
            <person name="Schneider K.L."/>
            <person name="Schwartz D.C."/>
            <person name="Sharma A."/>
            <person name="Soderlund C."/>
            <person name="Springer N.M."/>
            <person name="Sun Q."/>
            <person name="Wang H."/>
            <person name="Waterman M."/>
            <person name="Westerman R."/>
            <person name="Wolfgruber T.K."/>
            <person name="Yang L."/>
            <person name="Yu Y."/>
            <person name="Zhang L."/>
            <person name="Zhou S."/>
            <person name="Zhu Q."/>
            <person name="Bennetzen J.L."/>
            <person name="Dawe R.K."/>
            <person name="Jiang J."/>
            <person name="Jiang N."/>
            <person name="Presting G.G."/>
            <person name="Wessler S.R."/>
            <person name="Aluru S."/>
            <person name="Martienssen R.A."/>
            <person name="Clifton S.W."/>
            <person name="McCombie W.R."/>
            <person name="Wing R.A."/>
            <person name="Wilson R.K."/>
        </authorList>
    </citation>
    <scope>NUCLEOTIDE SEQUENCE [LARGE SCALE GENOMIC DNA]</scope>
    <source>
        <strain evidence="4">cv. B73</strain>
    </source>
</reference>
<dbReference type="Gramene" id="Zm00001eb175720_T001">
    <property type="protein sequence ID" value="Zm00001eb175720_P001"/>
    <property type="gene ID" value="Zm00001eb175720"/>
</dbReference>
<comment type="similarity">
    <text evidence="1">Belongs to the AB hydrolase superfamily.</text>
</comment>
<feature type="compositionally biased region" description="Low complexity" evidence="2">
    <location>
        <begin position="8"/>
        <end position="20"/>
    </location>
</feature>
<dbReference type="PANTHER" id="PTHR43039">
    <property type="entry name" value="ESTERASE-RELATED"/>
    <property type="match status" value="1"/>
</dbReference>
<sequence>MPAKDARAPSSPTSFASSFSPPRPSILALTPCLREPRVHQPCADLQLLHADAGAGVPRRGTDQHDRASPAPARPIPTSRSCAVGSTPPPSFSPSPHLTALPIPASRSHAPSMAPRWGIHGAHRRRRPCPLSHCIPHIRACVWMLSAGSGAHTPRLTYLVGGSFPDEWAGFSRKAFDSLDGFVRLSVASTVMLWFNLRLHFTENTTHRPAPHGYVWLQAEAQCNGDLGVDRNDITDCDFVRNTQQNQVTERGMLKRALEFNWQMLLEDIGLWIPLTIWYLNDVDYYGGFEQDELDELFEAMQSIYKAWCLGFAPLCVGGDMESVAVQEFSRTLFNIRPDIALNVAQTIFQSDVRSLLPHVSAPCHIVQSTKDLTVPVVVSEYLHRHLGGDSIVEVMPSEGHLP</sequence>
<dbReference type="Proteomes" id="UP000007305">
    <property type="component" value="Chromosome 4"/>
</dbReference>
<reference evidence="3" key="2">
    <citation type="submission" date="2019-07" db="EMBL/GenBank/DDBJ databases">
        <authorList>
            <person name="Seetharam A."/>
            <person name="Woodhouse M."/>
            <person name="Cannon E."/>
        </authorList>
    </citation>
    <scope>NUCLEOTIDE SEQUENCE [LARGE SCALE GENOMIC DNA]</scope>
    <source>
        <strain evidence="3">cv. B73</strain>
    </source>
</reference>
<dbReference type="EnsemblPlants" id="Zm00001eb175720_T001">
    <property type="protein sequence ID" value="Zm00001eb175720_P001"/>
    <property type="gene ID" value="Zm00001eb175720"/>
</dbReference>
<dbReference type="FunFam" id="3.40.50.1820:FF:000874">
    <property type="entry name" value="Putative esterase KAI2"/>
    <property type="match status" value="1"/>
</dbReference>
<name>A0A804NPC7_MAIZE</name>
<proteinExistence type="inferred from homology"/>
<dbReference type="Gene3D" id="3.40.50.1820">
    <property type="entry name" value="alpha/beta hydrolase"/>
    <property type="match status" value="1"/>
</dbReference>
<dbReference type="InterPro" id="IPR029058">
    <property type="entry name" value="AB_hydrolase_fold"/>
</dbReference>
<dbReference type="GO" id="GO:0080167">
    <property type="term" value="P:response to karrikin"/>
    <property type="evidence" value="ECO:0000318"/>
    <property type="project" value="GO_Central"/>
</dbReference>
<keyword evidence="4" id="KW-1185">Reference proteome</keyword>
<organism evidence="3 4">
    <name type="scientific">Zea mays</name>
    <name type="common">Maize</name>
    <dbReference type="NCBI Taxonomy" id="4577"/>
    <lineage>
        <taxon>Eukaryota</taxon>
        <taxon>Viridiplantae</taxon>
        <taxon>Streptophyta</taxon>
        <taxon>Embryophyta</taxon>
        <taxon>Tracheophyta</taxon>
        <taxon>Spermatophyta</taxon>
        <taxon>Magnoliopsida</taxon>
        <taxon>Liliopsida</taxon>
        <taxon>Poales</taxon>
        <taxon>Poaceae</taxon>
        <taxon>PACMAD clade</taxon>
        <taxon>Panicoideae</taxon>
        <taxon>Andropogonodae</taxon>
        <taxon>Andropogoneae</taxon>
        <taxon>Tripsacinae</taxon>
        <taxon>Zea</taxon>
    </lineage>
</organism>
<evidence type="ECO:0000313" key="4">
    <source>
        <dbReference type="Proteomes" id="UP000007305"/>
    </source>
</evidence>
<dbReference type="SUPFAM" id="SSF53474">
    <property type="entry name" value="alpha/beta-Hydrolases"/>
    <property type="match status" value="1"/>
</dbReference>
<feature type="region of interest" description="Disordered" evidence="2">
    <location>
        <begin position="1"/>
        <end position="23"/>
    </location>
</feature>
<evidence type="ECO:0000313" key="3">
    <source>
        <dbReference type="EnsemblPlants" id="Zm00001eb175720_P001"/>
    </source>
</evidence>